<protein>
    <submittedName>
        <fullName evidence="1">Uncharacterized protein</fullName>
    </submittedName>
</protein>
<name>A0A402CVX2_9BACT</name>
<reference evidence="1 2" key="1">
    <citation type="journal article" date="2019" name="Int. J. Syst. Evol. Microbiol.">
        <title>Capsulimonas corticalis gen. nov., sp. nov., an aerobic capsulated bacterium, of a novel bacterial order, Capsulimonadales ord. nov., of the class Armatimonadia of the phylum Armatimonadetes.</title>
        <authorList>
            <person name="Li J."/>
            <person name="Kudo C."/>
            <person name="Tonouchi A."/>
        </authorList>
    </citation>
    <scope>NUCLEOTIDE SEQUENCE [LARGE SCALE GENOMIC DNA]</scope>
    <source>
        <strain evidence="1 2">AX-7</strain>
    </source>
</reference>
<dbReference type="RefSeq" id="WP_119321500.1">
    <property type="nucleotide sequence ID" value="NZ_AP025739.1"/>
</dbReference>
<evidence type="ECO:0000313" key="1">
    <source>
        <dbReference type="EMBL" id="BDI30560.1"/>
    </source>
</evidence>
<sequence>MARIIARIYVEGKPLNQIESEIRRALIQANVVQVEWTYISEAIINKPHEDKEAVANWADITFPKRWTFLNDDIIIDQR</sequence>
<keyword evidence="2" id="KW-1185">Reference proteome</keyword>
<gene>
    <name evidence="1" type="ORF">CCAX7_26110</name>
</gene>
<proteinExistence type="predicted"/>
<dbReference type="KEGG" id="ccot:CCAX7_26110"/>
<dbReference type="Proteomes" id="UP000287394">
    <property type="component" value="Chromosome"/>
</dbReference>
<evidence type="ECO:0000313" key="2">
    <source>
        <dbReference type="Proteomes" id="UP000287394"/>
    </source>
</evidence>
<accession>A0A402CVX2</accession>
<dbReference type="EMBL" id="AP025739">
    <property type="protein sequence ID" value="BDI30560.1"/>
    <property type="molecule type" value="Genomic_DNA"/>
</dbReference>
<dbReference type="AlphaFoldDB" id="A0A402CVX2"/>
<organism evidence="1 2">
    <name type="scientific">Capsulimonas corticalis</name>
    <dbReference type="NCBI Taxonomy" id="2219043"/>
    <lineage>
        <taxon>Bacteria</taxon>
        <taxon>Bacillati</taxon>
        <taxon>Armatimonadota</taxon>
        <taxon>Armatimonadia</taxon>
        <taxon>Capsulimonadales</taxon>
        <taxon>Capsulimonadaceae</taxon>
        <taxon>Capsulimonas</taxon>
    </lineage>
</organism>